<dbReference type="InterPro" id="IPR013078">
    <property type="entry name" value="His_Pase_superF_clade-1"/>
</dbReference>
<dbReference type="InterPro" id="IPR029033">
    <property type="entry name" value="His_PPase_superfam"/>
</dbReference>
<feature type="non-terminal residue" evidence="1">
    <location>
        <position position="1"/>
    </location>
</feature>
<dbReference type="CDD" id="cd07067">
    <property type="entry name" value="HP_PGM_like"/>
    <property type="match status" value="1"/>
</dbReference>
<dbReference type="PANTHER" id="PTHR48100:SF1">
    <property type="entry name" value="HISTIDINE PHOSPHATASE FAMILY PROTEIN-RELATED"/>
    <property type="match status" value="1"/>
</dbReference>
<dbReference type="AlphaFoldDB" id="A0A382BJU5"/>
<dbReference type="PANTHER" id="PTHR48100">
    <property type="entry name" value="BROAD-SPECIFICITY PHOSPHATASE YOR283W-RELATED"/>
    <property type="match status" value="1"/>
</dbReference>
<name>A0A382BJU5_9ZZZZ</name>
<organism evidence="1">
    <name type="scientific">marine metagenome</name>
    <dbReference type="NCBI Taxonomy" id="408172"/>
    <lineage>
        <taxon>unclassified sequences</taxon>
        <taxon>metagenomes</taxon>
        <taxon>ecological metagenomes</taxon>
    </lineage>
</organism>
<accession>A0A382BJU5</accession>
<dbReference type="Pfam" id="PF00300">
    <property type="entry name" value="His_Phos_1"/>
    <property type="match status" value="1"/>
</dbReference>
<dbReference type="InterPro" id="IPR050275">
    <property type="entry name" value="PGM_Phosphatase"/>
</dbReference>
<sequence length="178" mass="20025">RERGLTNEGIEHAKQISDILLKVEPKIQKIFTSPLRRAILTIEPFSQATNLEIKIVEDLHEKITGDTEGRNLNEEKKKMWEDFDSKLPGGESSSEATQRALSGLKSVLNDLPENGSAAVQCHGTLIALILHNYDPSFGFDQWKSMTMPDIYQINYDGEKAQIIHIGCENIETFKIGDK</sequence>
<dbReference type="EMBL" id="UINC01030160">
    <property type="protein sequence ID" value="SVB14088.1"/>
    <property type="molecule type" value="Genomic_DNA"/>
</dbReference>
<protein>
    <recommendedName>
        <fullName evidence="2">Histidine phosphatase family protein</fullName>
    </recommendedName>
</protein>
<proteinExistence type="predicted"/>
<evidence type="ECO:0008006" key="2">
    <source>
        <dbReference type="Google" id="ProtNLM"/>
    </source>
</evidence>
<gene>
    <name evidence="1" type="ORF">METZ01_LOCUS166942</name>
</gene>
<dbReference type="GO" id="GO:0005737">
    <property type="term" value="C:cytoplasm"/>
    <property type="evidence" value="ECO:0007669"/>
    <property type="project" value="TreeGrafter"/>
</dbReference>
<reference evidence="1" key="1">
    <citation type="submission" date="2018-05" db="EMBL/GenBank/DDBJ databases">
        <authorList>
            <person name="Lanie J.A."/>
            <person name="Ng W.-L."/>
            <person name="Kazmierczak K.M."/>
            <person name="Andrzejewski T.M."/>
            <person name="Davidsen T.M."/>
            <person name="Wayne K.J."/>
            <person name="Tettelin H."/>
            <person name="Glass J.I."/>
            <person name="Rusch D."/>
            <person name="Podicherti R."/>
            <person name="Tsui H.-C.T."/>
            <person name="Winkler M.E."/>
        </authorList>
    </citation>
    <scope>NUCLEOTIDE SEQUENCE</scope>
</reference>
<dbReference type="Gene3D" id="3.40.50.1240">
    <property type="entry name" value="Phosphoglycerate mutase-like"/>
    <property type="match status" value="1"/>
</dbReference>
<dbReference type="SUPFAM" id="SSF53254">
    <property type="entry name" value="Phosphoglycerate mutase-like"/>
    <property type="match status" value="1"/>
</dbReference>
<evidence type="ECO:0000313" key="1">
    <source>
        <dbReference type="EMBL" id="SVB14088.1"/>
    </source>
</evidence>
<dbReference type="GO" id="GO:0016791">
    <property type="term" value="F:phosphatase activity"/>
    <property type="evidence" value="ECO:0007669"/>
    <property type="project" value="TreeGrafter"/>
</dbReference>